<feature type="domain" description="Aminoglycoside phosphotransferase" evidence="2">
    <location>
        <begin position="30"/>
        <end position="245"/>
    </location>
</feature>
<dbReference type="InterPro" id="IPR002575">
    <property type="entry name" value="Aminoglycoside_PTrfase"/>
</dbReference>
<sequence>MASIPFTLAALATSAVPDLEVLGVSSDEQGEAFRSAVITNGTAEFLVRVPRTELAEVRQSAELLGLAALSEGSRAVLPFEVPETLGMTRAGDTRAVVTTYIGGDQFEVDHLQEDSLLLQPIAEMLAAIHGLPLSIAQQGGLPVRSAQDLRLQATRVIDRAEATRLLPQTVLDRWKHVVETSELWDFAPAMVHGSLDADHLRISSEQITGVVGWSELSVGDPATDMAWLMNAGSEVLDGVLARYAKLHNSSSLPHVRARAALYAELEIARWLFHGIDTHDETIVNDAVGMLDRLVDSIGVFGERLGPAQHQTPLSEDEVSALLDETPEVNDVLSDTAAYEALDEDRMFGMDTDFIEPLQEQPASESEPPADSDEQLTEPIDEDDLPESSGSTPR</sequence>
<keyword evidence="4" id="KW-1185">Reference proteome</keyword>
<organism evidence="3 4">
    <name type="scientific">Leucobacter viscericola</name>
    <dbReference type="NCBI Taxonomy" id="2714935"/>
    <lineage>
        <taxon>Bacteria</taxon>
        <taxon>Bacillati</taxon>
        <taxon>Actinomycetota</taxon>
        <taxon>Actinomycetes</taxon>
        <taxon>Micrococcales</taxon>
        <taxon>Microbacteriaceae</taxon>
        <taxon>Leucobacter</taxon>
    </lineage>
</organism>
<dbReference type="InterPro" id="IPR011009">
    <property type="entry name" value="Kinase-like_dom_sf"/>
</dbReference>
<name>A0A6G7XD08_9MICO</name>
<keyword evidence="3" id="KW-0808">Transferase</keyword>
<dbReference type="AlphaFoldDB" id="A0A6G7XD08"/>
<feature type="region of interest" description="Disordered" evidence="1">
    <location>
        <begin position="348"/>
        <end position="393"/>
    </location>
</feature>
<gene>
    <name evidence="3" type="ORF">G7068_02860</name>
</gene>
<proteinExistence type="predicted"/>
<evidence type="ECO:0000256" key="1">
    <source>
        <dbReference type="SAM" id="MobiDB-lite"/>
    </source>
</evidence>
<evidence type="ECO:0000313" key="4">
    <source>
        <dbReference type="Proteomes" id="UP000502677"/>
    </source>
</evidence>
<protein>
    <submittedName>
        <fullName evidence="3">Phosphotransferase</fullName>
    </submittedName>
</protein>
<accession>A0A6G7XD08</accession>
<evidence type="ECO:0000313" key="3">
    <source>
        <dbReference type="EMBL" id="QIK62258.1"/>
    </source>
</evidence>
<dbReference type="SUPFAM" id="SSF56112">
    <property type="entry name" value="Protein kinase-like (PK-like)"/>
    <property type="match status" value="1"/>
</dbReference>
<dbReference type="Gene3D" id="3.90.1200.10">
    <property type="match status" value="1"/>
</dbReference>
<evidence type="ECO:0000259" key="2">
    <source>
        <dbReference type="Pfam" id="PF01636"/>
    </source>
</evidence>
<dbReference type="KEGG" id="lvi:G7068_02860"/>
<dbReference type="GO" id="GO:0016740">
    <property type="term" value="F:transferase activity"/>
    <property type="evidence" value="ECO:0007669"/>
    <property type="project" value="UniProtKB-KW"/>
</dbReference>
<dbReference type="Proteomes" id="UP000502677">
    <property type="component" value="Chromosome"/>
</dbReference>
<dbReference type="Pfam" id="PF01636">
    <property type="entry name" value="APH"/>
    <property type="match status" value="1"/>
</dbReference>
<reference evidence="3 4" key="1">
    <citation type="submission" date="2020-03" db="EMBL/GenBank/DDBJ databases">
        <title>Leucobacter sp. nov., isolated from beetles.</title>
        <authorList>
            <person name="Hyun D.-W."/>
            <person name="Bae J.-W."/>
        </authorList>
    </citation>
    <scope>NUCLEOTIDE SEQUENCE [LARGE SCALE GENOMIC DNA]</scope>
    <source>
        <strain evidence="3 4">HDW9C</strain>
    </source>
</reference>
<feature type="compositionally biased region" description="Acidic residues" evidence="1">
    <location>
        <begin position="367"/>
        <end position="385"/>
    </location>
</feature>
<dbReference type="EMBL" id="CP049863">
    <property type="protein sequence ID" value="QIK62258.1"/>
    <property type="molecule type" value="Genomic_DNA"/>
</dbReference>
<dbReference type="RefSeq" id="WP_166288581.1">
    <property type="nucleotide sequence ID" value="NZ_CP049863.1"/>
</dbReference>